<evidence type="ECO:0000313" key="2">
    <source>
        <dbReference type="Proteomes" id="UP000814128"/>
    </source>
</evidence>
<reference evidence="1" key="1">
    <citation type="submission" date="2021-02" db="EMBL/GenBank/DDBJ databases">
        <authorList>
            <consortium name="DOE Joint Genome Institute"/>
            <person name="Ahrendt S."/>
            <person name="Looney B.P."/>
            <person name="Miyauchi S."/>
            <person name="Morin E."/>
            <person name="Drula E."/>
            <person name="Courty P.E."/>
            <person name="Chicoki N."/>
            <person name="Fauchery L."/>
            <person name="Kohler A."/>
            <person name="Kuo A."/>
            <person name="Labutti K."/>
            <person name="Pangilinan J."/>
            <person name="Lipzen A."/>
            <person name="Riley R."/>
            <person name="Andreopoulos W."/>
            <person name="He G."/>
            <person name="Johnson J."/>
            <person name="Barry K.W."/>
            <person name="Grigoriev I.V."/>
            <person name="Nagy L."/>
            <person name="Hibbett D."/>
            <person name="Henrissat B."/>
            <person name="Matheny P.B."/>
            <person name="Labbe J."/>
            <person name="Martin F."/>
        </authorList>
    </citation>
    <scope>NUCLEOTIDE SEQUENCE</scope>
    <source>
        <strain evidence="1">EC-137</strain>
    </source>
</reference>
<comment type="caution">
    <text evidence="1">The sequence shown here is derived from an EMBL/GenBank/DDBJ whole genome shotgun (WGS) entry which is preliminary data.</text>
</comment>
<accession>A0ACB8Q9L1</accession>
<dbReference type="EMBL" id="MU273756">
    <property type="protein sequence ID" value="KAI0028409.1"/>
    <property type="molecule type" value="Genomic_DNA"/>
</dbReference>
<gene>
    <name evidence="1" type="ORF">K488DRAFT_80695</name>
</gene>
<evidence type="ECO:0000313" key="1">
    <source>
        <dbReference type="EMBL" id="KAI0028409.1"/>
    </source>
</evidence>
<proteinExistence type="predicted"/>
<reference evidence="1" key="2">
    <citation type="journal article" date="2022" name="New Phytol.">
        <title>Evolutionary transition to the ectomycorrhizal habit in the genomes of a hyperdiverse lineage of mushroom-forming fungi.</title>
        <authorList>
            <person name="Looney B."/>
            <person name="Miyauchi S."/>
            <person name="Morin E."/>
            <person name="Drula E."/>
            <person name="Courty P.E."/>
            <person name="Kohler A."/>
            <person name="Kuo A."/>
            <person name="LaButti K."/>
            <person name="Pangilinan J."/>
            <person name="Lipzen A."/>
            <person name="Riley R."/>
            <person name="Andreopoulos W."/>
            <person name="He G."/>
            <person name="Johnson J."/>
            <person name="Nolan M."/>
            <person name="Tritt A."/>
            <person name="Barry K.W."/>
            <person name="Grigoriev I.V."/>
            <person name="Nagy L.G."/>
            <person name="Hibbett D."/>
            <person name="Henrissat B."/>
            <person name="Matheny P.B."/>
            <person name="Labbe J."/>
            <person name="Martin F.M."/>
        </authorList>
    </citation>
    <scope>NUCLEOTIDE SEQUENCE</scope>
    <source>
        <strain evidence="1">EC-137</strain>
    </source>
</reference>
<protein>
    <submittedName>
        <fullName evidence="1">GINS complex Sld5 component</fullName>
    </submittedName>
</protein>
<dbReference type="Proteomes" id="UP000814128">
    <property type="component" value="Unassembled WGS sequence"/>
</dbReference>
<name>A0ACB8Q9L1_9AGAM</name>
<organism evidence="1 2">
    <name type="scientific">Vararia minispora EC-137</name>
    <dbReference type="NCBI Taxonomy" id="1314806"/>
    <lineage>
        <taxon>Eukaryota</taxon>
        <taxon>Fungi</taxon>
        <taxon>Dikarya</taxon>
        <taxon>Basidiomycota</taxon>
        <taxon>Agaricomycotina</taxon>
        <taxon>Agaricomycetes</taxon>
        <taxon>Russulales</taxon>
        <taxon>Lachnocladiaceae</taxon>
        <taxon>Vararia</taxon>
    </lineage>
</organism>
<keyword evidence="2" id="KW-1185">Reference proteome</keyword>
<sequence length="231" mass="26210">MAERDHALLESEDALLQSASPLANGLGVTDTPLQQLIRQWQNERYAPEILAGHEAALNVLLDHIRRQSDTIQHLRNDPGSSEDEHFRIMLAQTEIERVKFVVRSYIRTRLHKIEQHARLIVDTPGLQGRLSQTELNHAQRRFAKLTETYFHMSVLQALPEDQRGLDDDAAFVPPMIPEPNRSHSVFVHAREDCPPVPLPDSNFLTMRKGLIVLTPYSVIEPLLADGSIELV</sequence>